<sequence>MQRIEAMLERRKVADLFNCLAVDRDIFFFEDGHIGSVLAGNFLTGANEKTQKMLDNLLAEPYPPGTFLQDIQLGIPDLHNALEPYRAARMYAEGGNPIAGQACFERADFIERAATRAITSGVRTTIMDTLHYVAIKVPIKGFPVPREDELKDFRELRDRVMAMYEAASMRMTVLGIEGYLALMRRYLNMYGTWEVGYDDNELLRDQLAAPGARIKVRADSVRVDANGDGGRQHMGVLTVKRYPKRASIAVMDLMRGTPDGMGTQINMPYALTTTIHFPDQNAKIGKMRAKSVLVTQQAYGQMMKWVPSLRTKKEGFDVLLGAVDEGNNIVEINTTVTVFSKDPRALKKRMKDLSAMYQTFDFDMRPERFIVWPSIYNAMPLCPTVASVRNTHRFKTMASSQAARFLPVIDEWRGYGDAHLLVTRRGRTFSYDLFSPYNVNYNWTLTAKSGAGKSFAVQRMIQDYLALGTQIWIVDKRRSHAKFTRAHGGEYIEFTDEVFCSLNPFSEVYNIDESIGVLVRLLSKMCNPTHPTTDAENTRLTEAIKSVYRTKGRALEITHLWEYLNRQADDAQSKELAKRLYSFTNQGPYGSWFRGPNSFSPNAQLTTIEMAGLDTKPHLQQVIQQLVMIKVEAMMYQKDTAVRKMLIVEEGGDLMRDEGFSAFLAALYSKVRKESGSVGLILQSLSQLYGSKHGQSIAASSDTRIVMEQNVEAISAARKQEWTEMDDYEAAQLSGLHTVKGKAGYSELHFKTPGGSGVARLMEPRFNQVLFSTEGQERQQILDALDRGDDVIEAVRQFVDAETAAIRATESV</sequence>
<dbReference type="EMBL" id="JAAIVB010000069">
    <property type="protein sequence ID" value="NEX63390.1"/>
    <property type="molecule type" value="Genomic_DNA"/>
</dbReference>
<dbReference type="Pfam" id="PF11130">
    <property type="entry name" value="TraC_F_IV"/>
    <property type="match status" value="1"/>
</dbReference>
<dbReference type="Proteomes" id="UP000482155">
    <property type="component" value="Unassembled WGS sequence"/>
</dbReference>
<dbReference type="AlphaFoldDB" id="A0A6B3SR36"/>
<protein>
    <submittedName>
        <fullName evidence="2">TraC family protein</fullName>
    </submittedName>
</protein>
<dbReference type="InterPro" id="IPR053155">
    <property type="entry name" value="F-pilin_assembly_TraC"/>
</dbReference>
<feature type="domain" description="TraG P-loop" evidence="1">
    <location>
        <begin position="605"/>
        <end position="800"/>
    </location>
</feature>
<gene>
    <name evidence="2" type="ORF">G3574_20120</name>
</gene>
<dbReference type="PANTHER" id="PTHR38467:SF1">
    <property type="entry name" value="CONJUGATIVE TRANSFER: ASSEMBLY"/>
    <property type="match status" value="1"/>
</dbReference>
<dbReference type="InterPro" id="IPR025955">
    <property type="entry name" value="TraC/Conjuga_ATPase"/>
</dbReference>
<reference evidence="2 3" key="1">
    <citation type="submission" date="2020-02" db="EMBL/GenBank/DDBJ databases">
        <authorList>
            <person name="Kim M.K."/>
        </authorList>
    </citation>
    <scope>NUCLEOTIDE SEQUENCE [LARGE SCALE GENOMIC DNA]</scope>
    <source>
        <strain evidence="2 3">17J57-3</strain>
    </source>
</reference>
<comment type="caution">
    <text evidence="2">The sequence shown here is derived from an EMBL/GenBank/DDBJ whole genome shotgun (WGS) entry which is preliminary data.</text>
</comment>
<evidence type="ECO:0000313" key="3">
    <source>
        <dbReference type="Proteomes" id="UP000482155"/>
    </source>
</evidence>
<dbReference type="SUPFAM" id="SSF52540">
    <property type="entry name" value="P-loop containing nucleoside triphosphate hydrolases"/>
    <property type="match status" value="1"/>
</dbReference>
<proteinExistence type="predicted"/>
<dbReference type="InterPro" id="IPR043964">
    <property type="entry name" value="P-loop_TraG"/>
</dbReference>
<dbReference type="Gene3D" id="1.10.8.730">
    <property type="match status" value="1"/>
</dbReference>
<keyword evidence="3" id="KW-1185">Reference proteome</keyword>
<name>A0A6B3SR36_9BURK</name>
<dbReference type="Gene3D" id="3.40.50.300">
    <property type="entry name" value="P-loop containing nucleotide triphosphate hydrolases"/>
    <property type="match status" value="1"/>
</dbReference>
<feature type="domain" description="TraG P-loop" evidence="1">
    <location>
        <begin position="439"/>
        <end position="558"/>
    </location>
</feature>
<dbReference type="PANTHER" id="PTHR38467">
    <property type="match status" value="1"/>
</dbReference>
<accession>A0A6B3SR36</accession>
<organism evidence="2 3">
    <name type="scientific">Noviherbaspirillum galbum</name>
    <dbReference type="NCBI Taxonomy" id="2709383"/>
    <lineage>
        <taxon>Bacteria</taxon>
        <taxon>Pseudomonadati</taxon>
        <taxon>Pseudomonadota</taxon>
        <taxon>Betaproteobacteria</taxon>
        <taxon>Burkholderiales</taxon>
        <taxon>Oxalobacteraceae</taxon>
        <taxon>Noviherbaspirillum</taxon>
    </lineage>
</organism>
<dbReference type="CDD" id="cd01127">
    <property type="entry name" value="TrwB_TraG_TraD_VirD4"/>
    <property type="match status" value="1"/>
</dbReference>
<dbReference type="RefSeq" id="WP_163967215.1">
    <property type="nucleotide sequence ID" value="NZ_JAAIVB010000069.1"/>
</dbReference>
<dbReference type="InterPro" id="IPR027417">
    <property type="entry name" value="P-loop_NTPase"/>
</dbReference>
<dbReference type="Pfam" id="PF19044">
    <property type="entry name" value="P-loop_TraG"/>
    <property type="match status" value="2"/>
</dbReference>
<evidence type="ECO:0000259" key="1">
    <source>
        <dbReference type="Pfam" id="PF19044"/>
    </source>
</evidence>
<evidence type="ECO:0000313" key="2">
    <source>
        <dbReference type="EMBL" id="NEX63390.1"/>
    </source>
</evidence>